<keyword evidence="3" id="KW-1003">Cell membrane</keyword>
<feature type="transmembrane region" description="Helical" evidence="10">
    <location>
        <begin position="12"/>
        <end position="31"/>
    </location>
</feature>
<dbReference type="Pfam" id="PF01478">
    <property type="entry name" value="Peptidase_A24"/>
    <property type="match status" value="1"/>
</dbReference>
<organism evidence="13 14">
    <name type="scientific">Aphanothece hegewaldii CCALA 016</name>
    <dbReference type="NCBI Taxonomy" id="2107694"/>
    <lineage>
        <taxon>Bacteria</taxon>
        <taxon>Bacillati</taxon>
        <taxon>Cyanobacteriota</taxon>
        <taxon>Cyanophyceae</taxon>
        <taxon>Oscillatoriophycideae</taxon>
        <taxon>Chroococcales</taxon>
        <taxon>Aphanothecaceae</taxon>
        <taxon>Aphanothece</taxon>
    </lineage>
</organism>
<dbReference type="Gene3D" id="1.20.120.1220">
    <property type="match status" value="1"/>
</dbReference>
<evidence type="ECO:0000313" key="14">
    <source>
        <dbReference type="Proteomes" id="UP000239001"/>
    </source>
</evidence>
<keyword evidence="9" id="KW-0808">Transferase</keyword>
<keyword evidence="7 10" id="KW-0472">Membrane</keyword>
<dbReference type="EC" id="2.1.1.-" evidence="9"/>
<feature type="transmembrane region" description="Helical" evidence="10">
    <location>
        <begin position="157"/>
        <end position="177"/>
    </location>
</feature>
<gene>
    <name evidence="13" type="ORF">C7H19_10450</name>
</gene>
<dbReference type="PRINTS" id="PR00864">
    <property type="entry name" value="PREPILNPTASE"/>
</dbReference>
<comment type="similarity">
    <text evidence="2 8">Belongs to the peptidase A24 family.</text>
</comment>
<evidence type="ECO:0000256" key="10">
    <source>
        <dbReference type="SAM" id="Phobius"/>
    </source>
</evidence>
<evidence type="ECO:0000256" key="1">
    <source>
        <dbReference type="ARBA" id="ARBA00004429"/>
    </source>
</evidence>
<dbReference type="InterPro" id="IPR014032">
    <property type="entry name" value="Peptidase_A24A_bac"/>
</dbReference>
<dbReference type="GO" id="GO:0008168">
    <property type="term" value="F:methyltransferase activity"/>
    <property type="evidence" value="ECO:0007669"/>
    <property type="project" value="UniProtKB-KW"/>
</dbReference>
<dbReference type="GO" id="GO:0005886">
    <property type="term" value="C:plasma membrane"/>
    <property type="evidence" value="ECO:0007669"/>
    <property type="project" value="UniProtKB-SubCell"/>
</dbReference>
<dbReference type="PANTHER" id="PTHR30487">
    <property type="entry name" value="TYPE 4 PREPILIN-LIKE PROTEINS LEADER PEPTIDE-PROCESSING ENZYME"/>
    <property type="match status" value="1"/>
</dbReference>
<comment type="function">
    <text evidence="9">Plays an essential role in type IV pili and type II pseudopili formation by proteolytically removing the leader sequence from substrate proteins and subsequently monomethylating the alpha-amino group of the newly exposed N-terminal phenylalanine.</text>
</comment>
<feature type="transmembrane region" description="Helical" evidence="10">
    <location>
        <begin position="105"/>
        <end position="122"/>
    </location>
</feature>
<feature type="domain" description="Prepilin peptidase A24 N-terminal" evidence="12">
    <location>
        <begin position="16"/>
        <end position="98"/>
    </location>
</feature>
<dbReference type="EC" id="3.4.23.43" evidence="9"/>
<dbReference type="GO" id="GO:0004190">
    <property type="term" value="F:aspartic-type endopeptidase activity"/>
    <property type="evidence" value="ECO:0007669"/>
    <property type="project" value="UniProtKB-EC"/>
</dbReference>
<evidence type="ECO:0000256" key="4">
    <source>
        <dbReference type="ARBA" id="ARBA00022519"/>
    </source>
</evidence>
<evidence type="ECO:0000259" key="12">
    <source>
        <dbReference type="Pfam" id="PF06750"/>
    </source>
</evidence>
<keyword evidence="14" id="KW-1185">Reference proteome</keyword>
<comment type="catalytic activity">
    <reaction evidence="9">
        <text>Typically cleaves a -Gly-|-Phe- bond to release an N-terminal, basic peptide of 5-8 residues from type IV prepilin, and then N-methylates the new N-terminal amino group, the methyl donor being S-adenosyl-L-methionine.</text>
        <dbReference type="EC" id="3.4.23.43"/>
    </reaction>
</comment>
<dbReference type="RefSeq" id="WP_106456826.1">
    <property type="nucleotide sequence ID" value="NZ_PXOH01000009.1"/>
</dbReference>
<evidence type="ECO:0000256" key="8">
    <source>
        <dbReference type="RuleBase" id="RU003793"/>
    </source>
</evidence>
<evidence type="ECO:0000256" key="5">
    <source>
        <dbReference type="ARBA" id="ARBA00022692"/>
    </source>
</evidence>
<evidence type="ECO:0000256" key="2">
    <source>
        <dbReference type="ARBA" id="ARBA00005801"/>
    </source>
</evidence>
<feature type="domain" description="Prepilin type IV endopeptidase peptidase" evidence="11">
    <location>
        <begin position="108"/>
        <end position="223"/>
    </location>
</feature>
<keyword evidence="4" id="KW-0997">Cell inner membrane</keyword>
<evidence type="ECO:0000256" key="6">
    <source>
        <dbReference type="ARBA" id="ARBA00022989"/>
    </source>
</evidence>
<dbReference type="InterPro" id="IPR000045">
    <property type="entry name" value="Prepilin_IV_endopep_pep"/>
</dbReference>
<evidence type="ECO:0000259" key="11">
    <source>
        <dbReference type="Pfam" id="PF01478"/>
    </source>
</evidence>
<name>A0A2T1LYA8_9CHRO</name>
<feature type="transmembrane region" description="Helical" evidence="10">
    <location>
        <begin position="80"/>
        <end position="99"/>
    </location>
</feature>
<comment type="subcellular location">
    <subcellularLocation>
        <location evidence="1">Cell inner membrane</location>
        <topology evidence="1">Multi-pass membrane protein</topology>
    </subcellularLocation>
    <subcellularLocation>
        <location evidence="9">Cell membrane</location>
        <topology evidence="9">Multi-pass membrane protein</topology>
    </subcellularLocation>
</comment>
<evidence type="ECO:0000256" key="7">
    <source>
        <dbReference type="ARBA" id="ARBA00023136"/>
    </source>
</evidence>
<feature type="transmembrane region" description="Helical" evidence="10">
    <location>
        <begin position="242"/>
        <end position="264"/>
    </location>
</feature>
<reference evidence="13 14" key="1">
    <citation type="submission" date="2018-03" db="EMBL/GenBank/DDBJ databases">
        <title>The ancient ancestry and fast evolution of plastids.</title>
        <authorList>
            <person name="Moore K.R."/>
            <person name="Magnabosco C."/>
            <person name="Momper L."/>
            <person name="Gold D.A."/>
            <person name="Bosak T."/>
            <person name="Fournier G.P."/>
        </authorList>
    </citation>
    <scope>NUCLEOTIDE SEQUENCE [LARGE SCALE GENOMIC DNA]</scope>
    <source>
        <strain evidence="13 14">CCALA 016</strain>
    </source>
</reference>
<dbReference type="InterPro" id="IPR010627">
    <property type="entry name" value="Prepilin_pept_A24_N"/>
</dbReference>
<protein>
    <recommendedName>
        <fullName evidence="9">Prepilin leader peptidase/N-methyltransferase</fullName>
        <ecNumber evidence="9">2.1.1.-</ecNumber>
        <ecNumber evidence="9">3.4.23.43</ecNumber>
    </recommendedName>
</protein>
<keyword evidence="9" id="KW-0645">Protease</keyword>
<reference evidence="13 14" key="2">
    <citation type="submission" date="2018-03" db="EMBL/GenBank/DDBJ databases">
        <authorList>
            <person name="Keele B.F."/>
        </authorList>
    </citation>
    <scope>NUCLEOTIDE SEQUENCE [LARGE SCALE GENOMIC DNA]</scope>
    <source>
        <strain evidence="13 14">CCALA 016</strain>
    </source>
</reference>
<keyword evidence="9" id="KW-0489">Methyltransferase</keyword>
<keyword evidence="9" id="KW-0511">Multifunctional enzyme</keyword>
<dbReference type="GO" id="GO:0006465">
    <property type="term" value="P:signal peptide processing"/>
    <property type="evidence" value="ECO:0007669"/>
    <property type="project" value="TreeGrafter"/>
</dbReference>
<sequence length="270" mass="29654">METLLNFILTSYIFFFGASVGSFLNVVIYRVPAGISLIYPPSRCPKCLHKLGKTENIPVFGWLRLGGKCRWCKSEISVRYPLVEAVCGILFCLIFWQFAFSWTTLGYWVLVSWLLILGLIDLDTMTLPDVLTQSGLILGLFFQLLIGWQTGKPIDGLILAIGSAVLGIWLFDIIRWGGTIALGQPAMGGGDPKLAAMIGAWLGWQALLVTAFLACVLGSVMGVLAMSLGWLNRGQPMPFGPFLALGAALTIFWGNTMIATYKFLFFPLLL</sequence>
<dbReference type="InterPro" id="IPR050882">
    <property type="entry name" value="Prepilin_peptidase/N-MTase"/>
</dbReference>
<feature type="transmembrane region" description="Helical" evidence="10">
    <location>
        <begin position="198"/>
        <end position="230"/>
    </location>
</feature>
<evidence type="ECO:0000256" key="3">
    <source>
        <dbReference type="ARBA" id="ARBA00022475"/>
    </source>
</evidence>
<feature type="transmembrane region" description="Helical" evidence="10">
    <location>
        <begin position="134"/>
        <end position="151"/>
    </location>
</feature>
<proteinExistence type="inferred from homology"/>
<accession>A0A2T1LYA8</accession>
<dbReference type="OrthoDB" id="9789291at2"/>
<dbReference type="EMBL" id="PXOH01000009">
    <property type="protein sequence ID" value="PSF37344.1"/>
    <property type="molecule type" value="Genomic_DNA"/>
</dbReference>
<dbReference type="Pfam" id="PF06750">
    <property type="entry name" value="A24_N_bact"/>
    <property type="match status" value="1"/>
</dbReference>
<dbReference type="AlphaFoldDB" id="A0A2T1LYA8"/>
<evidence type="ECO:0000313" key="13">
    <source>
        <dbReference type="EMBL" id="PSF37344.1"/>
    </source>
</evidence>
<dbReference type="GO" id="GO:0032259">
    <property type="term" value="P:methylation"/>
    <property type="evidence" value="ECO:0007669"/>
    <property type="project" value="UniProtKB-KW"/>
</dbReference>
<keyword evidence="9" id="KW-0378">Hydrolase</keyword>
<dbReference type="PANTHER" id="PTHR30487:SF0">
    <property type="entry name" value="PREPILIN LEADER PEPTIDASE_N-METHYLTRANSFERASE-RELATED"/>
    <property type="match status" value="1"/>
</dbReference>
<dbReference type="Proteomes" id="UP000239001">
    <property type="component" value="Unassembled WGS sequence"/>
</dbReference>
<comment type="caution">
    <text evidence="13">The sequence shown here is derived from an EMBL/GenBank/DDBJ whole genome shotgun (WGS) entry which is preliminary data.</text>
</comment>
<keyword evidence="6 10" id="KW-1133">Transmembrane helix</keyword>
<keyword evidence="5 9" id="KW-0812">Transmembrane</keyword>
<evidence type="ECO:0000256" key="9">
    <source>
        <dbReference type="RuleBase" id="RU003794"/>
    </source>
</evidence>